<dbReference type="InterPro" id="IPR017938">
    <property type="entry name" value="Riboflavin_synthase-like_b-brl"/>
</dbReference>
<evidence type="ECO:0000313" key="10">
    <source>
        <dbReference type="EMBL" id="KAF2494114.1"/>
    </source>
</evidence>
<dbReference type="SUPFAM" id="SSF52218">
    <property type="entry name" value="Flavoproteins"/>
    <property type="match status" value="1"/>
</dbReference>
<keyword evidence="5" id="KW-0274">FAD</keyword>
<dbReference type="InterPro" id="IPR001709">
    <property type="entry name" value="Flavoprot_Pyr_Nucl_cyt_Rdtase"/>
</dbReference>
<dbReference type="PROSITE" id="PS50902">
    <property type="entry name" value="FLAVODOXIN_LIKE"/>
    <property type="match status" value="1"/>
</dbReference>
<dbReference type="Pfam" id="PF00258">
    <property type="entry name" value="Flavodoxin_1"/>
    <property type="match status" value="1"/>
</dbReference>
<dbReference type="GO" id="GO:0050660">
    <property type="term" value="F:flavin adenine dinucleotide binding"/>
    <property type="evidence" value="ECO:0007669"/>
    <property type="project" value="TreeGrafter"/>
</dbReference>
<sequence length="734" mass="80408">MDAVSTSYFLTVGSEDTVLLLLVTTVLLYYVAQSQIGPKHERSRLEDLFNIPQRQSHRTGASPISQGRSRNVCDVIGPSSDVGAVVFWASQGGSAEALASRCTSDLTKALSKRVITADLADYDFKHMPDVKSQALLIFVVSTYGEGDPPDNGVAFLESLCELRKRRRRLNNVRYTMFGLGNSNYTHYNKFAFDIDRLLVELGATKIGPLGLGDDREGGTEESFVSWKSDMGHQVAETLHLRPVQKGYSPRIRICPLKDSSDGTMPGVSSNVYQGEPVPVSATSNLSSNITLPITGARQLTSVKDGGDAQISRHCVHLEFSLDGCPTVTYETGDYLRIWPINPDSEVQALLHVLGVWDARKDVVAIVPIDGTSRSSIRIPTPATLEALFRYCLDICGPVSRAFLGGLSEFTTDTNVQDRLEALTGDRNVFYEKVTSKRWTLAAVLKLVTAQSESGRGQSSLDIPLSYVLENLKKLQPRSYSISSSPLLDPRAIAVTALAVSDSLKEASTDTYLFRGVTSNYLLQLQQEFGQVSPETQSSTGSYSTAGPCDLLQGGKVFARIRRSNFKPPTDPSTPIIMIGSGTGVAPFRAFVQERMKLKMQGSHVGKTMLLVGHRDADEDYYYSDLWQEANECLGEAFELFTAFSRGNQKPRQYVQDVLATKSDKVLDILAANRPAGGAMYICGSSLMANGVKTCLAEMWSQSSRKSASLPGETADEWIKGLSRLRRLQEDSWGK</sequence>
<dbReference type="Proteomes" id="UP000799750">
    <property type="component" value="Unassembled WGS sequence"/>
</dbReference>
<evidence type="ECO:0000313" key="11">
    <source>
        <dbReference type="Proteomes" id="UP000799750"/>
    </source>
</evidence>
<dbReference type="GO" id="GO:0003958">
    <property type="term" value="F:NADPH-hemoprotein reductase activity"/>
    <property type="evidence" value="ECO:0007669"/>
    <property type="project" value="TreeGrafter"/>
</dbReference>
<dbReference type="Gene3D" id="2.40.30.10">
    <property type="entry name" value="Translation factors"/>
    <property type="match status" value="1"/>
</dbReference>
<dbReference type="InterPro" id="IPR003097">
    <property type="entry name" value="CysJ-like_FAD-binding"/>
</dbReference>
<dbReference type="Pfam" id="PF00667">
    <property type="entry name" value="FAD_binding_1"/>
    <property type="match status" value="1"/>
</dbReference>
<keyword evidence="4" id="KW-0288">FMN</keyword>
<feature type="domain" description="Flavodoxin-like" evidence="8">
    <location>
        <begin position="84"/>
        <end position="231"/>
    </location>
</feature>
<dbReference type="Gene3D" id="3.40.50.80">
    <property type="entry name" value="Nucleotide-binding domain of ferredoxin-NADP reductase (FNR) module"/>
    <property type="match status" value="1"/>
</dbReference>
<dbReference type="AlphaFoldDB" id="A0A6A6QPP9"/>
<keyword evidence="6" id="KW-0521">NADP</keyword>
<dbReference type="GO" id="GO:0005829">
    <property type="term" value="C:cytosol"/>
    <property type="evidence" value="ECO:0007669"/>
    <property type="project" value="TreeGrafter"/>
</dbReference>
<feature type="domain" description="FAD-binding FR-type" evidence="9">
    <location>
        <begin position="286"/>
        <end position="568"/>
    </location>
</feature>
<dbReference type="PANTHER" id="PTHR19384">
    <property type="entry name" value="NITRIC OXIDE SYNTHASE-RELATED"/>
    <property type="match status" value="1"/>
</dbReference>
<evidence type="ECO:0000259" key="8">
    <source>
        <dbReference type="PROSITE" id="PS50902"/>
    </source>
</evidence>
<evidence type="ECO:0000256" key="4">
    <source>
        <dbReference type="ARBA" id="ARBA00022643"/>
    </source>
</evidence>
<evidence type="ECO:0000259" key="9">
    <source>
        <dbReference type="PROSITE" id="PS51384"/>
    </source>
</evidence>
<dbReference type="GO" id="GO:0010181">
    <property type="term" value="F:FMN binding"/>
    <property type="evidence" value="ECO:0007669"/>
    <property type="project" value="InterPro"/>
</dbReference>
<dbReference type="InterPro" id="IPR029039">
    <property type="entry name" value="Flavoprotein-like_sf"/>
</dbReference>
<dbReference type="Pfam" id="PF00175">
    <property type="entry name" value="NAD_binding_1"/>
    <property type="match status" value="1"/>
</dbReference>
<dbReference type="EMBL" id="MU004191">
    <property type="protein sequence ID" value="KAF2494114.1"/>
    <property type="molecule type" value="Genomic_DNA"/>
</dbReference>
<evidence type="ECO:0000256" key="1">
    <source>
        <dbReference type="ARBA" id="ARBA00001917"/>
    </source>
</evidence>
<evidence type="ECO:0000256" key="3">
    <source>
        <dbReference type="ARBA" id="ARBA00022630"/>
    </source>
</evidence>
<keyword evidence="11" id="KW-1185">Reference proteome</keyword>
<evidence type="ECO:0000256" key="2">
    <source>
        <dbReference type="ARBA" id="ARBA00001974"/>
    </source>
</evidence>
<dbReference type="Gene3D" id="1.20.990.10">
    <property type="entry name" value="NADPH-cytochrome p450 Reductase, Chain A, domain 3"/>
    <property type="match status" value="1"/>
</dbReference>
<comment type="cofactor">
    <cofactor evidence="2">
        <name>FAD</name>
        <dbReference type="ChEBI" id="CHEBI:57692"/>
    </cofactor>
</comment>
<reference evidence="10" key="1">
    <citation type="journal article" date="2020" name="Stud. Mycol.">
        <title>101 Dothideomycetes genomes: a test case for predicting lifestyles and emergence of pathogens.</title>
        <authorList>
            <person name="Haridas S."/>
            <person name="Albert R."/>
            <person name="Binder M."/>
            <person name="Bloem J."/>
            <person name="Labutti K."/>
            <person name="Salamov A."/>
            <person name="Andreopoulos B."/>
            <person name="Baker S."/>
            <person name="Barry K."/>
            <person name="Bills G."/>
            <person name="Bluhm B."/>
            <person name="Cannon C."/>
            <person name="Castanera R."/>
            <person name="Culley D."/>
            <person name="Daum C."/>
            <person name="Ezra D."/>
            <person name="Gonzalez J."/>
            <person name="Henrissat B."/>
            <person name="Kuo A."/>
            <person name="Liang C."/>
            <person name="Lipzen A."/>
            <person name="Lutzoni F."/>
            <person name="Magnuson J."/>
            <person name="Mondo S."/>
            <person name="Nolan M."/>
            <person name="Ohm R."/>
            <person name="Pangilinan J."/>
            <person name="Park H.-J."/>
            <person name="Ramirez L."/>
            <person name="Alfaro M."/>
            <person name="Sun H."/>
            <person name="Tritt A."/>
            <person name="Yoshinaga Y."/>
            <person name="Zwiers L.-H."/>
            <person name="Turgeon B."/>
            <person name="Goodwin S."/>
            <person name="Spatafora J."/>
            <person name="Crous P."/>
            <person name="Grigoriev I."/>
        </authorList>
    </citation>
    <scope>NUCLEOTIDE SEQUENCE</scope>
    <source>
        <strain evidence="10">CBS 269.34</strain>
    </source>
</reference>
<gene>
    <name evidence="10" type="ORF">BU16DRAFT_563056</name>
</gene>
<dbReference type="InterPro" id="IPR001433">
    <property type="entry name" value="OxRdtase_FAD/NAD-bd"/>
</dbReference>
<evidence type="ECO:0000256" key="7">
    <source>
        <dbReference type="ARBA" id="ARBA00023002"/>
    </source>
</evidence>
<dbReference type="InterPro" id="IPR008254">
    <property type="entry name" value="Flavodoxin/NO_synth"/>
</dbReference>
<dbReference type="Gene3D" id="3.40.50.360">
    <property type="match status" value="1"/>
</dbReference>
<evidence type="ECO:0000256" key="6">
    <source>
        <dbReference type="ARBA" id="ARBA00022857"/>
    </source>
</evidence>
<keyword evidence="3" id="KW-0285">Flavoprotein</keyword>
<dbReference type="PROSITE" id="PS51384">
    <property type="entry name" value="FAD_FR"/>
    <property type="match status" value="1"/>
</dbReference>
<dbReference type="PRINTS" id="PR00369">
    <property type="entry name" value="FLAVODOXIN"/>
</dbReference>
<dbReference type="InterPro" id="IPR001094">
    <property type="entry name" value="Flavdoxin-like"/>
</dbReference>
<dbReference type="PRINTS" id="PR00371">
    <property type="entry name" value="FPNCR"/>
</dbReference>
<accession>A0A6A6QPP9</accession>
<comment type="cofactor">
    <cofactor evidence="1">
        <name>FMN</name>
        <dbReference type="ChEBI" id="CHEBI:58210"/>
    </cofactor>
</comment>
<dbReference type="SUPFAM" id="SSF63380">
    <property type="entry name" value="Riboflavin synthase domain-like"/>
    <property type="match status" value="1"/>
</dbReference>
<dbReference type="SUPFAM" id="SSF52343">
    <property type="entry name" value="Ferredoxin reductase-like, C-terminal NADP-linked domain"/>
    <property type="match status" value="1"/>
</dbReference>
<dbReference type="PANTHER" id="PTHR19384:SF108">
    <property type="entry name" value="NADPH--CYTOCHROME P450 REDUCTASE"/>
    <property type="match status" value="1"/>
</dbReference>
<keyword evidence="7" id="KW-0560">Oxidoreductase</keyword>
<dbReference type="OrthoDB" id="1856718at2759"/>
<name>A0A6A6QPP9_9PEZI</name>
<proteinExistence type="predicted"/>
<organism evidence="10 11">
    <name type="scientific">Lophium mytilinum</name>
    <dbReference type="NCBI Taxonomy" id="390894"/>
    <lineage>
        <taxon>Eukaryota</taxon>
        <taxon>Fungi</taxon>
        <taxon>Dikarya</taxon>
        <taxon>Ascomycota</taxon>
        <taxon>Pezizomycotina</taxon>
        <taxon>Dothideomycetes</taxon>
        <taxon>Pleosporomycetidae</taxon>
        <taxon>Mytilinidiales</taxon>
        <taxon>Mytilinidiaceae</taxon>
        <taxon>Lophium</taxon>
    </lineage>
</organism>
<evidence type="ECO:0000256" key="5">
    <source>
        <dbReference type="ARBA" id="ARBA00022827"/>
    </source>
</evidence>
<dbReference type="InterPro" id="IPR017927">
    <property type="entry name" value="FAD-bd_FR_type"/>
</dbReference>
<dbReference type="InterPro" id="IPR039261">
    <property type="entry name" value="FNR_nucleotide-bd"/>
</dbReference>
<dbReference type="InterPro" id="IPR023173">
    <property type="entry name" value="NADPH_Cyt_P450_Rdtase_alpha"/>
</dbReference>
<protein>
    <submittedName>
        <fullName evidence="10">Riboflavin synthase domain-like protein</fullName>
    </submittedName>
</protein>